<organism evidence="1">
    <name type="scientific">Arundo donax</name>
    <name type="common">Giant reed</name>
    <name type="synonym">Donax arundinaceus</name>
    <dbReference type="NCBI Taxonomy" id="35708"/>
    <lineage>
        <taxon>Eukaryota</taxon>
        <taxon>Viridiplantae</taxon>
        <taxon>Streptophyta</taxon>
        <taxon>Embryophyta</taxon>
        <taxon>Tracheophyta</taxon>
        <taxon>Spermatophyta</taxon>
        <taxon>Magnoliopsida</taxon>
        <taxon>Liliopsida</taxon>
        <taxon>Poales</taxon>
        <taxon>Poaceae</taxon>
        <taxon>PACMAD clade</taxon>
        <taxon>Arundinoideae</taxon>
        <taxon>Arundineae</taxon>
        <taxon>Arundo</taxon>
    </lineage>
</organism>
<reference evidence="1" key="2">
    <citation type="journal article" date="2015" name="Data Brief">
        <title>Shoot transcriptome of the giant reed, Arundo donax.</title>
        <authorList>
            <person name="Barrero R.A."/>
            <person name="Guerrero F.D."/>
            <person name="Moolhuijzen P."/>
            <person name="Goolsby J.A."/>
            <person name="Tidwell J."/>
            <person name="Bellgard S.E."/>
            <person name="Bellgard M.I."/>
        </authorList>
    </citation>
    <scope>NUCLEOTIDE SEQUENCE</scope>
    <source>
        <tissue evidence="1">Shoot tissue taken approximately 20 cm above the soil surface</tissue>
    </source>
</reference>
<evidence type="ECO:0000313" key="1">
    <source>
        <dbReference type="EMBL" id="JAE08505.1"/>
    </source>
</evidence>
<sequence length="85" mass="9943">MYDSTQITILLHFPLRCQIRTATRESKHIINLAHLQITKKYSHCISHQNHDRVSSHLLCNLGTVPNDINWNLPLSVARYWNHCIV</sequence>
<dbReference type="EMBL" id="GBRH01189391">
    <property type="protein sequence ID" value="JAE08505.1"/>
    <property type="molecule type" value="Transcribed_RNA"/>
</dbReference>
<accession>A0A0A9F643</accession>
<reference evidence="1" key="1">
    <citation type="submission" date="2014-09" db="EMBL/GenBank/DDBJ databases">
        <authorList>
            <person name="Magalhaes I.L.F."/>
            <person name="Oliveira U."/>
            <person name="Santos F.R."/>
            <person name="Vidigal T.H.D.A."/>
            <person name="Brescovit A.D."/>
            <person name="Santos A.J."/>
        </authorList>
    </citation>
    <scope>NUCLEOTIDE SEQUENCE</scope>
    <source>
        <tissue evidence="1">Shoot tissue taken approximately 20 cm above the soil surface</tissue>
    </source>
</reference>
<protein>
    <submittedName>
        <fullName evidence="1">Uncharacterized protein</fullName>
    </submittedName>
</protein>
<proteinExistence type="predicted"/>
<dbReference type="AlphaFoldDB" id="A0A0A9F643"/>
<name>A0A0A9F643_ARUDO</name>